<dbReference type="Proteomes" id="UP000886998">
    <property type="component" value="Unassembled WGS sequence"/>
</dbReference>
<protein>
    <submittedName>
        <fullName evidence="1">Uncharacterized protein</fullName>
    </submittedName>
</protein>
<proteinExistence type="predicted"/>
<accession>A0A8X7C037</accession>
<name>A0A8X7C037_9ARAC</name>
<dbReference type="OrthoDB" id="6459501at2759"/>
<sequence>KDENTAELILATTEKPENMFSVADNLPNNTDNKVQQVIINRIETVPEEKSTTISEIADKLPTFSSALKINSVDFNSSHLDDFNSSNELSTALSSSFITPGTIIGELNNSFEKTNPNRKDEQDLLKLKPANVSLNDSSPKMNSALNKFVEDFSNESSKNDTIMVETNSDNNVMHKSEDISDIVNLDIGNERPNEEIKSPELKANLLQPQSMFSESQIPVLELYIKHTILNDFLLKINNTPIIIRVVGPDMEAAESIPIITKIKTDELKVVSNNGNAEGNDVLSSVRNDNMALQQLSKEDNSETENHFSQLEIINLKETSEEDSQNLRNLKESEKISTNLPLEILINKPKADETSDIQDKSLNLNELKSDSGSINREILINPEIEESNNIKIDNTKPLIADPNLITEQKDSALFFENLDQHNIKKYKRQQFYIQNPNRLQEINNPFLKLWKGKSGVQFVPFGVKEAYKVIPVFQEVDNNVTPDDSKILQMEVDGFDVSGSHSARLELETSSATNNFNFAPIILNEYMDTNKPEGLRGTEQYVDFVPYQDLDYVNYV</sequence>
<evidence type="ECO:0000313" key="1">
    <source>
        <dbReference type="EMBL" id="GFY48094.1"/>
    </source>
</evidence>
<comment type="caution">
    <text evidence="1">The sequence shown here is derived from an EMBL/GenBank/DDBJ whole genome shotgun (WGS) entry which is preliminary data.</text>
</comment>
<dbReference type="AlphaFoldDB" id="A0A8X7C037"/>
<organism evidence="1 2">
    <name type="scientific">Trichonephila inaurata madagascariensis</name>
    <dbReference type="NCBI Taxonomy" id="2747483"/>
    <lineage>
        <taxon>Eukaryota</taxon>
        <taxon>Metazoa</taxon>
        <taxon>Ecdysozoa</taxon>
        <taxon>Arthropoda</taxon>
        <taxon>Chelicerata</taxon>
        <taxon>Arachnida</taxon>
        <taxon>Araneae</taxon>
        <taxon>Araneomorphae</taxon>
        <taxon>Entelegynae</taxon>
        <taxon>Araneoidea</taxon>
        <taxon>Nephilidae</taxon>
        <taxon>Trichonephila</taxon>
        <taxon>Trichonephila inaurata</taxon>
    </lineage>
</organism>
<gene>
    <name evidence="1" type="ORF">TNIN_109411</name>
</gene>
<evidence type="ECO:0000313" key="2">
    <source>
        <dbReference type="Proteomes" id="UP000886998"/>
    </source>
</evidence>
<keyword evidence="2" id="KW-1185">Reference proteome</keyword>
<dbReference type="EMBL" id="BMAV01006311">
    <property type="protein sequence ID" value="GFY48094.1"/>
    <property type="molecule type" value="Genomic_DNA"/>
</dbReference>
<feature type="non-terminal residue" evidence="1">
    <location>
        <position position="1"/>
    </location>
</feature>
<reference evidence="1" key="1">
    <citation type="submission" date="2020-08" db="EMBL/GenBank/DDBJ databases">
        <title>Multicomponent nature underlies the extraordinary mechanical properties of spider dragline silk.</title>
        <authorList>
            <person name="Kono N."/>
            <person name="Nakamura H."/>
            <person name="Mori M."/>
            <person name="Yoshida Y."/>
            <person name="Ohtoshi R."/>
            <person name="Malay A.D."/>
            <person name="Moran D.A.P."/>
            <person name="Tomita M."/>
            <person name="Numata K."/>
            <person name="Arakawa K."/>
        </authorList>
    </citation>
    <scope>NUCLEOTIDE SEQUENCE</scope>
</reference>